<evidence type="ECO:0000313" key="2">
    <source>
        <dbReference type="EMBL" id="ABD68648.1"/>
    </source>
</evidence>
<accession>Q220A5</accession>
<dbReference type="InterPro" id="IPR052746">
    <property type="entry name" value="MlaB_ABC_Transporter"/>
</dbReference>
<dbReference type="Pfam" id="PF13466">
    <property type="entry name" value="STAS_2"/>
    <property type="match status" value="1"/>
</dbReference>
<protein>
    <submittedName>
        <fullName evidence="2">Anti-sigma-factor antagonist (STAS) domain protein</fullName>
    </submittedName>
</protein>
<dbReference type="Gene3D" id="3.30.750.24">
    <property type="entry name" value="STAS domain"/>
    <property type="match status" value="1"/>
</dbReference>
<dbReference type="InterPro" id="IPR002645">
    <property type="entry name" value="STAS_dom"/>
</dbReference>
<reference evidence="3" key="1">
    <citation type="submission" date="2006-02" db="EMBL/GenBank/DDBJ databases">
        <title>Complete sequence of chromosome of Rhodoferax ferrireducens DSM 15236.</title>
        <authorList>
            <person name="Copeland A."/>
            <person name="Lucas S."/>
            <person name="Lapidus A."/>
            <person name="Barry K."/>
            <person name="Detter J.C."/>
            <person name="Glavina del Rio T."/>
            <person name="Hammon N."/>
            <person name="Israni S."/>
            <person name="Pitluck S."/>
            <person name="Brettin T."/>
            <person name="Bruce D."/>
            <person name="Han C."/>
            <person name="Tapia R."/>
            <person name="Gilna P."/>
            <person name="Kiss H."/>
            <person name="Schmutz J."/>
            <person name="Larimer F."/>
            <person name="Land M."/>
            <person name="Kyrpides N."/>
            <person name="Ivanova N."/>
            <person name="Richardson P."/>
        </authorList>
    </citation>
    <scope>NUCLEOTIDE SEQUENCE [LARGE SCALE GENOMIC DNA]</scope>
    <source>
        <strain evidence="3">ATCC BAA-621 / DSM 15236 / T118</strain>
    </source>
</reference>
<dbReference type="OrthoDB" id="8527158at2"/>
<dbReference type="SUPFAM" id="SSF52091">
    <property type="entry name" value="SpoIIaa-like"/>
    <property type="match status" value="1"/>
</dbReference>
<dbReference type="PANTHER" id="PTHR35849:SF2">
    <property type="entry name" value="BLR2341 PROTEIN"/>
    <property type="match status" value="1"/>
</dbReference>
<dbReference type="InterPro" id="IPR058548">
    <property type="entry name" value="MlaB-like_STAS"/>
</dbReference>
<dbReference type="InterPro" id="IPR036513">
    <property type="entry name" value="STAS_dom_sf"/>
</dbReference>
<dbReference type="EMBL" id="CP000267">
    <property type="protein sequence ID" value="ABD68648.1"/>
    <property type="molecule type" value="Genomic_DNA"/>
</dbReference>
<dbReference type="HOGENOM" id="CLU_115403_14_0_4"/>
<dbReference type="STRING" id="338969.Rfer_0900"/>
<dbReference type="Proteomes" id="UP000008332">
    <property type="component" value="Chromosome"/>
</dbReference>
<organism evidence="2 3">
    <name type="scientific">Albidiferax ferrireducens (strain ATCC BAA-621 / DSM 15236 / T118)</name>
    <name type="common">Rhodoferax ferrireducens</name>
    <dbReference type="NCBI Taxonomy" id="338969"/>
    <lineage>
        <taxon>Bacteria</taxon>
        <taxon>Pseudomonadati</taxon>
        <taxon>Pseudomonadota</taxon>
        <taxon>Betaproteobacteria</taxon>
        <taxon>Burkholderiales</taxon>
        <taxon>Comamonadaceae</taxon>
        <taxon>Rhodoferax</taxon>
    </lineage>
</organism>
<dbReference type="RefSeq" id="WP_011463221.1">
    <property type="nucleotide sequence ID" value="NC_007908.1"/>
</dbReference>
<name>Q220A5_ALBFT</name>
<proteinExistence type="predicted"/>
<feature type="domain" description="STAS" evidence="1">
    <location>
        <begin position="1"/>
        <end position="89"/>
    </location>
</feature>
<dbReference type="AlphaFoldDB" id="Q220A5"/>
<dbReference type="CDD" id="cd07043">
    <property type="entry name" value="STAS_anti-anti-sigma_factors"/>
    <property type="match status" value="1"/>
</dbReference>
<keyword evidence="3" id="KW-1185">Reference proteome</keyword>
<dbReference type="KEGG" id="rfr:Rfer_0900"/>
<dbReference type="PANTHER" id="PTHR35849">
    <property type="entry name" value="BLR2341 PROTEIN"/>
    <property type="match status" value="1"/>
</dbReference>
<dbReference type="eggNOG" id="COG1366">
    <property type="taxonomic scope" value="Bacteria"/>
</dbReference>
<dbReference type="PROSITE" id="PS50801">
    <property type="entry name" value="STAS"/>
    <property type="match status" value="1"/>
</dbReference>
<sequence length="121" mass="12934">MTSETKPTNEPSVLRIEGELTIFRAAELKPLLLAEPMAQAIDLSGVTELDTAGVQLLMLAKKMALATQRKLSLVAHSPAVIEVFELLNLAAYFGDPLVMTQRRGGAATSSTSNATGRSYES</sequence>
<evidence type="ECO:0000259" key="1">
    <source>
        <dbReference type="PROSITE" id="PS50801"/>
    </source>
</evidence>
<evidence type="ECO:0000313" key="3">
    <source>
        <dbReference type="Proteomes" id="UP000008332"/>
    </source>
</evidence>
<gene>
    <name evidence="2" type="ordered locus">Rfer_0900</name>
</gene>